<evidence type="ECO:0000313" key="6">
    <source>
        <dbReference type="EMBL" id="MCR2042881.1"/>
    </source>
</evidence>
<organism evidence="6 7">
    <name type="scientific">Anaerosalibacter massiliensis</name>
    <dbReference type="NCBI Taxonomy" id="1347392"/>
    <lineage>
        <taxon>Bacteria</taxon>
        <taxon>Bacillati</taxon>
        <taxon>Bacillota</taxon>
        <taxon>Tissierellia</taxon>
        <taxon>Tissierellales</taxon>
        <taxon>Sporanaerobacteraceae</taxon>
        <taxon>Anaerosalibacter</taxon>
    </lineage>
</organism>
<evidence type="ECO:0000313" key="7">
    <source>
        <dbReference type="Proteomes" id="UP001142078"/>
    </source>
</evidence>
<keyword evidence="3" id="KW-0547">Nucleotide-binding</keyword>
<dbReference type="PROSITE" id="PS00211">
    <property type="entry name" value="ABC_TRANSPORTER_1"/>
    <property type="match status" value="1"/>
</dbReference>
<dbReference type="GO" id="GO:0005524">
    <property type="term" value="F:ATP binding"/>
    <property type="evidence" value="ECO:0007669"/>
    <property type="project" value="UniProtKB-KW"/>
</dbReference>
<dbReference type="PANTHER" id="PTHR42734:SF17">
    <property type="entry name" value="METAL TRANSPORT SYSTEM ATP-BINDING PROTEIN TM_0124-RELATED"/>
    <property type="match status" value="1"/>
</dbReference>
<dbReference type="PROSITE" id="PS50893">
    <property type="entry name" value="ABC_TRANSPORTER_2"/>
    <property type="match status" value="1"/>
</dbReference>
<dbReference type="OrthoDB" id="9776369at2"/>
<dbReference type="InterPro" id="IPR003593">
    <property type="entry name" value="AAA+_ATPase"/>
</dbReference>
<dbReference type="GO" id="GO:0016887">
    <property type="term" value="F:ATP hydrolysis activity"/>
    <property type="evidence" value="ECO:0007669"/>
    <property type="project" value="InterPro"/>
</dbReference>
<keyword evidence="7" id="KW-1185">Reference proteome</keyword>
<evidence type="ECO:0000259" key="5">
    <source>
        <dbReference type="PROSITE" id="PS50893"/>
    </source>
</evidence>
<comment type="similarity">
    <text evidence="1">Belongs to the ABC transporter superfamily.</text>
</comment>
<dbReference type="Gene3D" id="3.40.50.300">
    <property type="entry name" value="P-loop containing nucleotide triphosphate hydrolases"/>
    <property type="match status" value="1"/>
</dbReference>
<proteinExistence type="inferred from homology"/>
<dbReference type="InterPro" id="IPR050153">
    <property type="entry name" value="Metal_Ion_Import_ABC"/>
</dbReference>
<dbReference type="Pfam" id="PF00005">
    <property type="entry name" value="ABC_tran"/>
    <property type="match status" value="1"/>
</dbReference>
<accession>A0A9X2MFZ5</accession>
<evidence type="ECO:0000256" key="1">
    <source>
        <dbReference type="ARBA" id="ARBA00005417"/>
    </source>
</evidence>
<dbReference type="InterPro" id="IPR017871">
    <property type="entry name" value="ABC_transporter-like_CS"/>
</dbReference>
<dbReference type="InterPro" id="IPR003439">
    <property type="entry name" value="ABC_transporter-like_ATP-bd"/>
</dbReference>
<evidence type="ECO:0000256" key="3">
    <source>
        <dbReference type="ARBA" id="ARBA00022741"/>
    </source>
</evidence>
<dbReference type="PANTHER" id="PTHR42734">
    <property type="entry name" value="METAL TRANSPORT SYSTEM ATP-BINDING PROTEIN TM_0124-RELATED"/>
    <property type="match status" value="1"/>
</dbReference>
<evidence type="ECO:0000256" key="2">
    <source>
        <dbReference type="ARBA" id="ARBA00022448"/>
    </source>
</evidence>
<feature type="domain" description="ABC transporter" evidence="5">
    <location>
        <begin position="2"/>
        <end position="249"/>
    </location>
</feature>
<evidence type="ECO:0000256" key="4">
    <source>
        <dbReference type="ARBA" id="ARBA00022840"/>
    </source>
</evidence>
<dbReference type="Proteomes" id="UP001142078">
    <property type="component" value="Unassembled WGS sequence"/>
</dbReference>
<reference evidence="6" key="1">
    <citation type="submission" date="2022-07" db="EMBL/GenBank/DDBJ databases">
        <title>Enhanced cultured diversity of the mouse gut microbiota enables custom-made synthetic communities.</title>
        <authorList>
            <person name="Afrizal A."/>
        </authorList>
    </citation>
    <scope>NUCLEOTIDE SEQUENCE</scope>
    <source>
        <strain evidence="6">DSM 29482</strain>
    </source>
</reference>
<sequence>MLKITNLCKSFNSNTDNQINIFNNFNLEVETNTSTAIIGPNGCGKTTLFNIIGGNILADQGNIFLKEKNISKLKEEERAKYIGRVYQNPSMGISSSLTILENLSLANKKGEKFTLKKLLKKENIDKYIELLKDLSLGLEKKLDTKVKFLSGGQRQALSLIMATMKYPDLLLLDEHTAALDPKTSNLIMEKTKKLIEKYSITTIMISHNIKDALKYSDRIIMLNGGQIVLDKPSADIDEKELIQIYIRKFEQIVA</sequence>
<protein>
    <submittedName>
        <fullName evidence="6">ATP-binding cassette domain-containing protein</fullName>
    </submittedName>
</protein>
<dbReference type="InterPro" id="IPR027417">
    <property type="entry name" value="P-loop_NTPase"/>
</dbReference>
<dbReference type="RefSeq" id="WP_042681506.1">
    <property type="nucleotide sequence ID" value="NZ_CABKTM010000043.1"/>
</dbReference>
<dbReference type="SUPFAM" id="SSF52540">
    <property type="entry name" value="P-loop containing nucleoside triphosphate hydrolases"/>
    <property type="match status" value="1"/>
</dbReference>
<gene>
    <name evidence="6" type="ORF">NSA23_01995</name>
</gene>
<dbReference type="SMART" id="SM00382">
    <property type="entry name" value="AAA"/>
    <property type="match status" value="1"/>
</dbReference>
<keyword evidence="2" id="KW-0813">Transport</keyword>
<name>A0A9X2MFZ5_9FIRM</name>
<dbReference type="EMBL" id="JANJZL010000001">
    <property type="protein sequence ID" value="MCR2042881.1"/>
    <property type="molecule type" value="Genomic_DNA"/>
</dbReference>
<keyword evidence="4 6" id="KW-0067">ATP-binding</keyword>
<comment type="caution">
    <text evidence="6">The sequence shown here is derived from an EMBL/GenBank/DDBJ whole genome shotgun (WGS) entry which is preliminary data.</text>
</comment>
<dbReference type="AlphaFoldDB" id="A0A9X2MFZ5"/>